<evidence type="ECO:0000313" key="7">
    <source>
        <dbReference type="Proteomes" id="UP000295783"/>
    </source>
</evidence>
<dbReference type="AlphaFoldDB" id="A0A4R6WJZ3"/>
<keyword evidence="3 4" id="KW-0808">Transferase</keyword>
<name>A0A4R6WJZ3_9PROT</name>
<feature type="compositionally biased region" description="Polar residues" evidence="5">
    <location>
        <begin position="1"/>
        <end position="13"/>
    </location>
</feature>
<dbReference type="Proteomes" id="UP000295783">
    <property type="component" value="Unassembled WGS sequence"/>
</dbReference>
<dbReference type="OrthoDB" id="5713681at2"/>
<sequence length="512" mass="55875">MTQPAESSPQPGRQRNRSRTRPAIAAPAFLRREIPTYELLQPDGLARLHAQAEEILAEIGVEFRGDDEALELWRRAGARVEGVRVRFEKGHVEEVIRKSTPKTFTQHARDPKHSVEIGGNAVVFAPAYGSPFVYDRDNGRRYGSLEDFRNFVKMAWMSPWLHHSGGTVCEPVDIPVNKRHLDMVYAHMKHSAKPFMGSVTAPERAEDSIEMCRILFGADFVDQNCVILGNINTNSPLIFDGVMSKALRTYAAANQAAVVVPFILGGAMGPVTTAGAIAQAHAEAMVGVALTQLQRPGAPVIYGNFLSSMSLRSGAPTFGMPEPALAYLAIGQLAQWLGVPLRCGGALTASKVADAQAAQESADSLWPALMGGANFILHAAGWLEGGLVMGYEKFALDCDHLGMMHKLLGGLNLDANQMAMDAFREVEPGKHFLGCAHTMANYQTAFYDADLADNDSFEQWRDAGSRPADLRADARWKALLKSHSDPALAPALDEALLDFMNRKKQSMADAWY</sequence>
<evidence type="ECO:0000313" key="6">
    <source>
        <dbReference type="EMBL" id="TDQ78958.1"/>
    </source>
</evidence>
<dbReference type="RefSeq" id="WP_133614857.1">
    <property type="nucleotide sequence ID" value="NZ_SNYW01000012.1"/>
</dbReference>
<dbReference type="Pfam" id="PF06253">
    <property type="entry name" value="MTTB"/>
    <property type="match status" value="1"/>
</dbReference>
<dbReference type="EC" id="2.1.1.-" evidence="4"/>
<dbReference type="InterPro" id="IPR038601">
    <property type="entry name" value="MttB-like_sf"/>
</dbReference>
<accession>A0A4R6WJZ3</accession>
<dbReference type="EMBL" id="SNYW01000012">
    <property type="protein sequence ID" value="TDQ78958.1"/>
    <property type="molecule type" value="Genomic_DNA"/>
</dbReference>
<evidence type="ECO:0000256" key="2">
    <source>
        <dbReference type="ARBA" id="ARBA00022603"/>
    </source>
</evidence>
<feature type="region of interest" description="Disordered" evidence="5">
    <location>
        <begin position="1"/>
        <end position="23"/>
    </location>
</feature>
<dbReference type="Gene3D" id="3.20.20.480">
    <property type="entry name" value="Trimethylamine methyltransferase-like"/>
    <property type="match status" value="1"/>
</dbReference>
<protein>
    <recommendedName>
        <fullName evidence="4">Methyltransferase</fullName>
        <ecNumber evidence="4">2.1.1.-</ecNumber>
    </recommendedName>
</protein>
<dbReference type="GO" id="GO:0008168">
    <property type="term" value="F:methyltransferase activity"/>
    <property type="evidence" value="ECO:0007669"/>
    <property type="project" value="UniProtKB-KW"/>
</dbReference>
<organism evidence="6 7">
    <name type="scientific">Dongia mobilis</name>
    <dbReference type="NCBI Taxonomy" id="578943"/>
    <lineage>
        <taxon>Bacteria</taxon>
        <taxon>Pseudomonadati</taxon>
        <taxon>Pseudomonadota</taxon>
        <taxon>Alphaproteobacteria</taxon>
        <taxon>Rhodospirillales</taxon>
        <taxon>Dongiaceae</taxon>
        <taxon>Dongia</taxon>
    </lineage>
</organism>
<comment type="similarity">
    <text evidence="1 4">Belongs to the trimethylamine methyltransferase family.</text>
</comment>
<dbReference type="GO" id="GO:0015948">
    <property type="term" value="P:methanogenesis"/>
    <property type="evidence" value="ECO:0007669"/>
    <property type="project" value="UniProtKB-UniRule"/>
</dbReference>
<evidence type="ECO:0000256" key="3">
    <source>
        <dbReference type="ARBA" id="ARBA00022679"/>
    </source>
</evidence>
<keyword evidence="2 6" id="KW-0489">Methyltransferase</keyword>
<dbReference type="GO" id="GO:0032259">
    <property type="term" value="P:methylation"/>
    <property type="evidence" value="ECO:0007669"/>
    <property type="project" value="UniProtKB-KW"/>
</dbReference>
<evidence type="ECO:0000256" key="1">
    <source>
        <dbReference type="ARBA" id="ARBA00007137"/>
    </source>
</evidence>
<evidence type="ECO:0000256" key="5">
    <source>
        <dbReference type="SAM" id="MobiDB-lite"/>
    </source>
</evidence>
<dbReference type="InterPro" id="IPR010426">
    <property type="entry name" value="MTTB_MeTrfase"/>
</dbReference>
<reference evidence="6 7" key="1">
    <citation type="submission" date="2019-03" db="EMBL/GenBank/DDBJ databases">
        <title>Genomic Encyclopedia of Type Strains, Phase III (KMG-III): the genomes of soil and plant-associated and newly described type strains.</title>
        <authorList>
            <person name="Whitman W."/>
        </authorList>
    </citation>
    <scope>NUCLEOTIDE SEQUENCE [LARGE SCALE GENOMIC DNA]</scope>
    <source>
        <strain evidence="6 7">CGMCC 1.7660</strain>
    </source>
</reference>
<gene>
    <name evidence="6" type="ORF">A8950_3421</name>
</gene>
<dbReference type="PIRSF" id="PIRSF037567">
    <property type="entry name" value="MTTB_MeTrfase"/>
    <property type="match status" value="1"/>
</dbReference>
<evidence type="ECO:0000256" key="4">
    <source>
        <dbReference type="PIRNR" id="PIRNR037567"/>
    </source>
</evidence>
<keyword evidence="7" id="KW-1185">Reference proteome</keyword>
<proteinExistence type="inferred from homology"/>
<comment type="caution">
    <text evidence="6">The sequence shown here is derived from an EMBL/GenBank/DDBJ whole genome shotgun (WGS) entry which is preliminary data.</text>
</comment>